<dbReference type="PANTHER" id="PTHR37941">
    <property type="entry name" value="FUMARASE E-RELATED"/>
    <property type="match status" value="1"/>
</dbReference>
<evidence type="ECO:0000313" key="3">
    <source>
        <dbReference type="Proteomes" id="UP000887212"/>
    </source>
</evidence>
<dbReference type="InterPro" id="IPR007761">
    <property type="entry name" value="MtlR-like"/>
</dbReference>
<evidence type="ECO:0000313" key="1">
    <source>
        <dbReference type="EMBL" id="GIZ89707.1"/>
    </source>
</evidence>
<proteinExistence type="predicted"/>
<dbReference type="AlphaFoldDB" id="A0AA37CGY5"/>
<comment type="caution">
    <text evidence="1">The sequence shown here is derived from an EMBL/GenBank/DDBJ whole genome shotgun (WGS) entry which is preliminary data.</text>
</comment>
<evidence type="ECO:0000313" key="4">
    <source>
        <dbReference type="Proteomes" id="UP000887228"/>
    </source>
</evidence>
<dbReference type="SUPFAM" id="SSF158668">
    <property type="entry name" value="MtlR-like"/>
    <property type="match status" value="1"/>
</dbReference>
<evidence type="ECO:0008006" key="5">
    <source>
        <dbReference type="Google" id="ProtNLM"/>
    </source>
</evidence>
<dbReference type="InterPro" id="IPR038026">
    <property type="entry name" value="MtlR-like_sf"/>
</dbReference>
<dbReference type="RefSeq" id="WP_203790998.1">
    <property type="nucleotide sequence ID" value="NZ_AP024354.1"/>
</dbReference>
<name>A0AA37CGY5_AQUAC</name>
<protein>
    <recommendedName>
        <fullName evidence="5">Mannitol repressor</fullName>
    </recommendedName>
</protein>
<sequence>MTQVLMGLVNESDRGCVLVAAALLDEFLEETIRARVEENEVSNTTTKSLFDLNGPLANFSSKILICRSFGIIDETSFHDLMIIRKLRNTFAHATDEANFLSTEVKQKVRSMHFVKECMRTTHKDLLLPRAASKADNSELPKDWELRATGMMPIDKSMFCVAVGMLQAHILNKVINDMTARKTEENH</sequence>
<organism evidence="1 3">
    <name type="scientific">Aquipseudomonas alcaligenes</name>
    <name type="common">Pseudomonas alcaligenes</name>
    <dbReference type="NCBI Taxonomy" id="43263"/>
    <lineage>
        <taxon>Bacteria</taxon>
        <taxon>Pseudomonadati</taxon>
        <taxon>Pseudomonadota</taxon>
        <taxon>Gammaproteobacteria</taxon>
        <taxon>Pseudomonadales</taxon>
        <taxon>Pseudomonadaceae</taxon>
        <taxon>Aquipseudomonas</taxon>
    </lineage>
</organism>
<reference evidence="1 4" key="1">
    <citation type="submission" date="2021-07" db="EMBL/GenBank/DDBJ databases">
        <title>Whole genome sequencing of carbapenem-resistant Pseudomonas spp. isolated in Japan.</title>
        <authorList>
            <person name="Suzuki M."/>
            <person name="Maehana S."/>
            <person name="Kitasato H."/>
        </authorList>
    </citation>
    <scope>NUCLEOTIDE SEQUENCE</scope>
    <source>
        <strain evidence="1">KAM435</strain>
        <strain evidence="2 4">KAM436</strain>
    </source>
</reference>
<dbReference type="Pfam" id="PF05068">
    <property type="entry name" value="MtlR"/>
    <property type="match status" value="1"/>
</dbReference>
<dbReference type="GO" id="GO:0045892">
    <property type="term" value="P:negative regulation of DNA-templated transcription"/>
    <property type="evidence" value="ECO:0007669"/>
    <property type="project" value="TreeGrafter"/>
</dbReference>
<dbReference type="PANTHER" id="PTHR37941:SF1">
    <property type="entry name" value="FUMARASE E-RELATED"/>
    <property type="match status" value="1"/>
</dbReference>
<dbReference type="EMBL" id="BPMT01000013">
    <property type="protein sequence ID" value="GIZ94034.1"/>
    <property type="molecule type" value="Genomic_DNA"/>
</dbReference>
<dbReference type="Gene3D" id="1.20.120.330">
    <property type="entry name" value="Nucleotidyltransferases domain 2"/>
    <property type="match status" value="1"/>
</dbReference>
<evidence type="ECO:0000313" key="2">
    <source>
        <dbReference type="EMBL" id="GIZ94034.1"/>
    </source>
</evidence>
<dbReference type="EMBL" id="BPMS01000014">
    <property type="protein sequence ID" value="GIZ89707.1"/>
    <property type="molecule type" value="Genomic_DNA"/>
</dbReference>
<dbReference type="Proteomes" id="UP000887228">
    <property type="component" value="Unassembled WGS sequence"/>
</dbReference>
<accession>A0AA37CGY5</accession>
<dbReference type="Proteomes" id="UP000887212">
    <property type="component" value="Unassembled WGS sequence"/>
</dbReference>
<gene>
    <name evidence="1" type="ORF">KAM435_30340</name>
    <name evidence="2" type="ORF">KAM436_30020</name>
</gene>